<dbReference type="EvolutionaryTrace" id="Q6CXE9"/>
<dbReference type="InParanoid" id="Q6CXE9"/>
<organism evidence="2 3">
    <name type="scientific">Kluyveromyces lactis (strain ATCC 8585 / CBS 2359 / DSM 70799 / NBRC 1267 / NRRL Y-1140 / WM37)</name>
    <name type="common">Yeast</name>
    <name type="synonym">Candida sphaerica</name>
    <dbReference type="NCBI Taxonomy" id="284590"/>
    <lineage>
        <taxon>Eukaryota</taxon>
        <taxon>Fungi</taxon>
        <taxon>Dikarya</taxon>
        <taxon>Ascomycota</taxon>
        <taxon>Saccharomycotina</taxon>
        <taxon>Saccharomycetes</taxon>
        <taxon>Saccharomycetales</taxon>
        <taxon>Saccharomycetaceae</taxon>
        <taxon>Kluyveromyces</taxon>
    </lineage>
</organism>
<name>Q6CXE9_KLULA</name>
<reference evidence="2 3" key="1">
    <citation type="journal article" date="2004" name="Nature">
        <title>Genome evolution in yeasts.</title>
        <authorList>
            <consortium name="Genolevures"/>
            <person name="Dujon B."/>
            <person name="Sherman D."/>
            <person name="Fischer G."/>
            <person name="Durrens P."/>
            <person name="Casaregola S."/>
            <person name="Lafontaine I."/>
            <person name="de Montigny J."/>
            <person name="Marck C."/>
            <person name="Neuveglise C."/>
            <person name="Talla E."/>
            <person name="Goffard N."/>
            <person name="Frangeul L."/>
            <person name="Aigle M."/>
            <person name="Anthouard V."/>
            <person name="Babour A."/>
            <person name="Barbe V."/>
            <person name="Barnay S."/>
            <person name="Blanchin S."/>
            <person name="Beckerich J.M."/>
            <person name="Beyne E."/>
            <person name="Bleykasten C."/>
            <person name="Boisrame A."/>
            <person name="Boyer J."/>
            <person name="Cattolico L."/>
            <person name="Confanioleri F."/>
            <person name="de Daruvar A."/>
            <person name="Despons L."/>
            <person name="Fabre E."/>
            <person name="Fairhead C."/>
            <person name="Ferry-Dumazet H."/>
            <person name="Groppi A."/>
            <person name="Hantraye F."/>
            <person name="Hennequin C."/>
            <person name="Jauniaux N."/>
            <person name="Joyet P."/>
            <person name="Kachouri R."/>
            <person name="Kerrest A."/>
            <person name="Koszul R."/>
            <person name="Lemaire M."/>
            <person name="Lesur I."/>
            <person name="Ma L."/>
            <person name="Muller H."/>
            <person name="Nicaud J.M."/>
            <person name="Nikolski M."/>
            <person name="Oztas S."/>
            <person name="Ozier-Kalogeropoulos O."/>
            <person name="Pellenz S."/>
            <person name="Potier S."/>
            <person name="Richard G.F."/>
            <person name="Straub M.L."/>
            <person name="Suleau A."/>
            <person name="Swennene D."/>
            <person name="Tekaia F."/>
            <person name="Wesolowski-Louvel M."/>
            <person name="Westhof E."/>
            <person name="Wirth B."/>
            <person name="Zeniou-Meyer M."/>
            <person name="Zivanovic I."/>
            <person name="Bolotin-Fukuhara M."/>
            <person name="Thierry A."/>
            <person name="Bouchier C."/>
            <person name="Caudron B."/>
            <person name="Scarpelli C."/>
            <person name="Gaillardin C."/>
            <person name="Weissenbach J."/>
            <person name="Wincker P."/>
            <person name="Souciet J.L."/>
        </authorList>
    </citation>
    <scope>NUCLEOTIDE SEQUENCE [LARGE SCALE GENOMIC DNA]</scope>
    <source>
        <strain evidence="3">ATCC 8585 / CBS 2359 / DSM 70799 / NBRC 1267 / NRRL Y-1140 / WM37</strain>
    </source>
</reference>
<dbReference type="PDBsum" id="4U6U"/>
<dbReference type="PaxDb" id="284590-Q6CXE9"/>
<keyword evidence="4" id="KW-0002">3D-structure</keyword>
<dbReference type="SMR" id="Q6CXE9"/>
<dbReference type="PDB" id="4U6U">
    <property type="method" value="X-ray"/>
    <property type="resolution" value="3.00 A"/>
    <property type="chains" value="A/C=5-80"/>
</dbReference>
<dbReference type="STRING" id="284590.Q6CXE9"/>
<protein>
    <submittedName>
        <fullName evidence="2">KLLA0A08888p</fullName>
    </submittedName>
</protein>
<evidence type="ECO:0007829" key="4">
    <source>
        <dbReference type="PDB" id="4U6U"/>
    </source>
</evidence>
<dbReference type="Gene3D" id="6.10.250.2790">
    <property type="match status" value="1"/>
</dbReference>
<dbReference type="KEGG" id="kla:KLLA0_A08888g"/>
<accession>Q6CXE9</accession>
<keyword evidence="3" id="KW-1185">Reference proteome</keyword>
<evidence type="ECO:0000256" key="1">
    <source>
        <dbReference type="SAM" id="Coils"/>
    </source>
</evidence>
<proteinExistence type="evidence at protein level"/>
<dbReference type="Proteomes" id="UP000000598">
    <property type="component" value="Chromosome A"/>
</dbReference>
<dbReference type="EMBL" id="CR382121">
    <property type="protein sequence ID" value="CAH02978.1"/>
    <property type="molecule type" value="Genomic_DNA"/>
</dbReference>
<feature type="coiled-coil region" evidence="1">
    <location>
        <begin position="103"/>
        <end position="130"/>
    </location>
</feature>
<sequence>MSRRISGANDPLLDMFFDDDFVPQAFVDILLSSFQTSQLEELKTNCSSLLSKMDYYSGHITKELESTIQVLQKPAELIIYAANEEQQGTTKLEYYLDTLANSVNLLETDVKAIDKQLEELNSKYEDSNEVTETLSKLTAAKEHLVTVKRSFDLLKTIMDISIQDDQEKLQHISLDDFKLALLTLQETIIITLKKPQNDATDLLKKIDAFIELKTVLKGLQKFYIPYTEFAQAIQKEKDNYLNSKDTLDEL</sequence>
<dbReference type="OMA" id="EFVPHAY"/>
<gene>
    <name evidence="2" type="ORF">KLLA0_A08888g</name>
</gene>
<dbReference type="HOGENOM" id="CLU_086134_0_0_1"/>
<dbReference type="FunCoup" id="Q6CXE9">
    <property type="interactions" value="49"/>
</dbReference>
<dbReference type="AlphaFoldDB" id="Q6CXE9"/>
<evidence type="ECO:0000313" key="2">
    <source>
        <dbReference type="EMBL" id="CAH02978.1"/>
    </source>
</evidence>
<reference evidence="4" key="2">
    <citation type="journal article" date="2014" name="Proc. Natl. Acad. Sci. U.S.A.">
        <title>Cog5-Cog7 crystal structure reveals interactions essential for the function of a multisubunit tethering complex.</title>
        <authorList>
            <person name="Ha J.Y."/>
            <person name="Pokrovskaya I.D."/>
            <person name="Climer L.K."/>
            <person name="Shimamura G.R."/>
            <person name="Kudlyk T."/>
            <person name="Jeffrey P.D."/>
            <person name="Lupashin V.V."/>
            <person name="Hughson F.M."/>
        </authorList>
    </citation>
    <scope>X-RAY CRYSTALLOGRAPHY (3.00 ANGSTROMS) OF 5-80</scope>
</reference>
<dbReference type="DIP" id="DIP-62106N"/>
<evidence type="ECO:0000313" key="3">
    <source>
        <dbReference type="Proteomes" id="UP000000598"/>
    </source>
</evidence>
<keyword evidence="1" id="KW-0175">Coiled coil</keyword>
<dbReference type="eggNOG" id="ENOG502RXQM">
    <property type="taxonomic scope" value="Eukaryota"/>
</dbReference>